<gene>
    <name evidence="2" type="ORF">LCGC14_1267150</name>
</gene>
<evidence type="ECO:0000256" key="1">
    <source>
        <dbReference type="ARBA" id="ARBA00022729"/>
    </source>
</evidence>
<keyword evidence="1" id="KW-0732">Signal</keyword>
<reference evidence="2" key="1">
    <citation type="journal article" date="2015" name="Nature">
        <title>Complex archaea that bridge the gap between prokaryotes and eukaryotes.</title>
        <authorList>
            <person name="Spang A."/>
            <person name="Saw J.H."/>
            <person name="Jorgensen S.L."/>
            <person name="Zaremba-Niedzwiedzka K."/>
            <person name="Martijn J."/>
            <person name="Lind A.E."/>
            <person name="van Eijk R."/>
            <person name="Schleper C."/>
            <person name="Guy L."/>
            <person name="Ettema T.J."/>
        </authorList>
    </citation>
    <scope>NUCLEOTIDE SEQUENCE</scope>
</reference>
<dbReference type="Pfam" id="PF04076">
    <property type="entry name" value="BOF"/>
    <property type="match status" value="1"/>
</dbReference>
<protein>
    <submittedName>
        <fullName evidence="2">Uncharacterized protein</fullName>
    </submittedName>
</protein>
<dbReference type="InterPro" id="IPR012340">
    <property type="entry name" value="NA-bd_OB-fold"/>
</dbReference>
<dbReference type="EMBL" id="LAZR01007077">
    <property type="protein sequence ID" value="KKM87616.1"/>
    <property type="molecule type" value="Genomic_DNA"/>
</dbReference>
<organism evidence="2">
    <name type="scientific">marine sediment metagenome</name>
    <dbReference type="NCBI Taxonomy" id="412755"/>
    <lineage>
        <taxon>unclassified sequences</taxon>
        <taxon>metagenomes</taxon>
        <taxon>ecological metagenomes</taxon>
    </lineage>
</organism>
<dbReference type="InterPro" id="IPR036700">
    <property type="entry name" value="BOBF_sf"/>
</dbReference>
<dbReference type="AlphaFoldDB" id="A0A0F9LK72"/>
<accession>A0A0F9LK72</accession>
<dbReference type="Gene3D" id="2.40.50.140">
    <property type="entry name" value="Nucleic acid-binding proteins"/>
    <property type="match status" value="1"/>
</dbReference>
<comment type="caution">
    <text evidence="2">The sequence shown here is derived from an EMBL/GenBank/DDBJ whole genome shotgun (WGS) entry which is preliminary data.</text>
</comment>
<proteinExistence type="predicted"/>
<name>A0A0F9LK72_9ZZZZ</name>
<sequence length="106" mass="12497">MPDQYAKQRVVKDISNDDLRIQVTGYIKSLIDEDIFILNDKTGEIRINKTKVDNFKYEINDLINVIGDLEFQSSGEKTIIADIIQDMRKLNFEYYQKIYSIKKELD</sequence>
<dbReference type="InterPro" id="IPR005220">
    <property type="entry name" value="CarO-like"/>
</dbReference>
<dbReference type="SUPFAM" id="SSF101756">
    <property type="entry name" value="Hypothetical protein YgiW"/>
    <property type="match status" value="1"/>
</dbReference>
<evidence type="ECO:0000313" key="2">
    <source>
        <dbReference type="EMBL" id="KKM87616.1"/>
    </source>
</evidence>